<organism evidence="7 8">
    <name type="scientific">Prymnesium parvum</name>
    <name type="common">Toxic golden alga</name>
    <dbReference type="NCBI Taxonomy" id="97485"/>
    <lineage>
        <taxon>Eukaryota</taxon>
        <taxon>Haptista</taxon>
        <taxon>Haptophyta</taxon>
        <taxon>Prymnesiophyceae</taxon>
        <taxon>Prymnesiales</taxon>
        <taxon>Prymnesiaceae</taxon>
        <taxon>Prymnesium</taxon>
    </lineage>
</organism>
<comment type="caution">
    <text evidence="7">The sequence shown here is derived from an EMBL/GenBank/DDBJ whole genome shotgun (WGS) entry which is preliminary data.</text>
</comment>
<feature type="binding site" evidence="5">
    <location>
        <position position="267"/>
    </location>
    <ligand>
        <name>Fe cation</name>
        <dbReference type="ChEBI" id="CHEBI:24875"/>
        <note>catalytic</note>
    </ligand>
</feature>
<gene>
    <name evidence="7" type="ORF">AB1Y20_014651</name>
</gene>
<dbReference type="PANTHER" id="PTHR10543">
    <property type="entry name" value="BETA-CAROTENE DIOXYGENASE"/>
    <property type="match status" value="1"/>
</dbReference>
<feature type="binding site" evidence="5">
    <location>
        <position position="214"/>
    </location>
    <ligand>
        <name>Fe cation</name>
        <dbReference type="ChEBI" id="CHEBI:24875"/>
        <note>catalytic</note>
    </ligand>
</feature>
<keyword evidence="3" id="KW-0560">Oxidoreductase</keyword>
<dbReference type="GO" id="GO:0016121">
    <property type="term" value="P:carotene catabolic process"/>
    <property type="evidence" value="ECO:0007669"/>
    <property type="project" value="TreeGrafter"/>
</dbReference>
<sequence length="591" mass="65151">MLLLLPTRPRPQAAAGPHARPHARRFAPTRSIAPEASFDGAAAPEMPWDRSSFLRGYQTPAEICAREVLCAELPHDLRGTYYRCSPARFVGYDGRKVRQPFDADGMVSAISLDGGAGRAVVRQRFVATQGAKEERAAARTLYCGQFGNSLPLWRGGAAIKNLANTNCLYHAGKLLALWEASRPHLLEPLSLATVKEWDIDGILGHGVTDSFSAHPKVDTRGHLINFAYFGNPITGQTRVRFWEFAADSFSQRFPTQEYYVPGFGLFHDFAVTDNWLIVMASPTTWGNGAKPLEAMRDTFRWVAGKRPVTSMIHFEPSAPTTVRLFPRDPSSGRAPIAIELDTFFSFHHANAYEDEAAGTVTIDTVRTTKLNLGDSGDYAEREDRNTFLMEEMDFALDVPRTDLERYTFNLREKTYTRKPLSTRHLEFPTVAPSVSTRKHRYVYCTAGGSAAGVSPHSGVLKVDTADASRSRIWLPPTGHQFCGEVTFTPRQTGGAAAREDDGYLLTLCFDGRDGTSELLVFDAERVESGPIARVPVSTPDERLPPDANIPGPGHGLHATFVAGLSPTLREVQAAELKQTRLQGFLTSIPLR</sequence>
<evidence type="ECO:0000256" key="2">
    <source>
        <dbReference type="ARBA" id="ARBA00022723"/>
    </source>
</evidence>
<evidence type="ECO:0000256" key="4">
    <source>
        <dbReference type="ARBA" id="ARBA00023004"/>
    </source>
</evidence>
<feature type="binding site" evidence="5">
    <location>
        <position position="347"/>
    </location>
    <ligand>
        <name>Fe cation</name>
        <dbReference type="ChEBI" id="CHEBI:24875"/>
        <note>catalytic</note>
    </ligand>
</feature>
<dbReference type="GO" id="GO:0010436">
    <property type="term" value="F:carotenoid dioxygenase activity"/>
    <property type="evidence" value="ECO:0007669"/>
    <property type="project" value="TreeGrafter"/>
</dbReference>
<evidence type="ECO:0000256" key="1">
    <source>
        <dbReference type="ARBA" id="ARBA00006787"/>
    </source>
</evidence>
<name>A0AB34IDG8_PRYPA</name>
<evidence type="ECO:0000256" key="6">
    <source>
        <dbReference type="SAM" id="MobiDB-lite"/>
    </source>
</evidence>
<keyword evidence="8" id="KW-1185">Reference proteome</keyword>
<dbReference type="Proteomes" id="UP001515480">
    <property type="component" value="Unassembled WGS sequence"/>
</dbReference>
<feature type="region of interest" description="Disordered" evidence="6">
    <location>
        <begin position="1"/>
        <end position="25"/>
    </location>
</feature>
<accession>A0AB34IDG8</accession>
<evidence type="ECO:0000256" key="3">
    <source>
        <dbReference type="ARBA" id="ARBA00023002"/>
    </source>
</evidence>
<reference evidence="7 8" key="1">
    <citation type="journal article" date="2024" name="Science">
        <title>Giant polyketide synthase enzymes in the biosynthesis of giant marine polyether toxins.</title>
        <authorList>
            <person name="Fallon T.R."/>
            <person name="Shende V.V."/>
            <person name="Wierzbicki I.H."/>
            <person name="Pendleton A.L."/>
            <person name="Watervoot N.F."/>
            <person name="Auber R.P."/>
            <person name="Gonzalez D.J."/>
            <person name="Wisecaver J.H."/>
            <person name="Moore B.S."/>
        </authorList>
    </citation>
    <scope>NUCLEOTIDE SEQUENCE [LARGE SCALE GENOMIC DNA]</scope>
    <source>
        <strain evidence="7 8">12B1</strain>
    </source>
</reference>
<evidence type="ECO:0008006" key="9">
    <source>
        <dbReference type="Google" id="ProtNLM"/>
    </source>
</evidence>
<protein>
    <recommendedName>
        <fullName evidence="9">Carotenoid oxygenase</fullName>
    </recommendedName>
</protein>
<evidence type="ECO:0000313" key="8">
    <source>
        <dbReference type="Proteomes" id="UP001515480"/>
    </source>
</evidence>
<keyword evidence="2 5" id="KW-0479">Metal-binding</keyword>
<proteinExistence type="inferred from homology"/>
<comment type="cofactor">
    <cofactor evidence="5">
        <name>Fe(2+)</name>
        <dbReference type="ChEBI" id="CHEBI:29033"/>
    </cofactor>
    <text evidence="5">Binds 1 Fe(2+) ion per subunit.</text>
</comment>
<dbReference type="EMBL" id="JBGBPQ010000030">
    <property type="protein sequence ID" value="KAL1496018.1"/>
    <property type="molecule type" value="Genomic_DNA"/>
</dbReference>
<dbReference type="PANTHER" id="PTHR10543:SF89">
    <property type="entry name" value="CAROTENOID 9,10(9',10')-CLEAVAGE DIOXYGENASE 1"/>
    <property type="match status" value="1"/>
</dbReference>
<dbReference type="AlphaFoldDB" id="A0AB34IDG8"/>
<evidence type="ECO:0000313" key="7">
    <source>
        <dbReference type="EMBL" id="KAL1496018.1"/>
    </source>
</evidence>
<dbReference type="Pfam" id="PF03055">
    <property type="entry name" value="RPE65"/>
    <property type="match status" value="1"/>
</dbReference>
<dbReference type="GO" id="GO:0046872">
    <property type="term" value="F:metal ion binding"/>
    <property type="evidence" value="ECO:0007669"/>
    <property type="project" value="UniProtKB-KW"/>
</dbReference>
<keyword evidence="4 5" id="KW-0408">Iron</keyword>
<comment type="similarity">
    <text evidence="1">Belongs to the carotenoid oxygenase family.</text>
</comment>
<evidence type="ECO:0000256" key="5">
    <source>
        <dbReference type="PIRSR" id="PIRSR604294-1"/>
    </source>
</evidence>
<dbReference type="InterPro" id="IPR004294">
    <property type="entry name" value="Carotenoid_Oase"/>
</dbReference>